<dbReference type="SMART" id="SM00421">
    <property type="entry name" value="HTH_LUXR"/>
    <property type="match status" value="1"/>
</dbReference>
<feature type="transmembrane region" description="Helical" evidence="1">
    <location>
        <begin position="46"/>
        <end position="69"/>
    </location>
</feature>
<dbReference type="AlphaFoldDB" id="A0A286CYK8"/>
<dbReference type="EMBL" id="OCND01000001">
    <property type="protein sequence ID" value="SOD51480.1"/>
    <property type="molecule type" value="Genomic_DNA"/>
</dbReference>
<keyword evidence="1" id="KW-0812">Transmembrane</keyword>
<evidence type="ECO:0000256" key="1">
    <source>
        <dbReference type="SAM" id="Phobius"/>
    </source>
</evidence>
<keyword evidence="1" id="KW-0472">Membrane</keyword>
<keyword evidence="1" id="KW-1133">Transmembrane helix</keyword>
<feature type="transmembrane region" description="Helical" evidence="1">
    <location>
        <begin position="21"/>
        <end position="40"/>
    </location>
</feature>
<dbReference type="SUPFAM" id="SSF46894">
    <property type="entry name" value="C-terminal effector domain of the bipartite response regulators"/>
    <property type="match status" value="1"/>
</dbReference>
<sequence>MIETSDTAETPGPGMGAKERAVTATVLVLIALLAAVDLLIDLRDGVTAWHVLAEALVATAACFGAFYLLRGGWELRRRLDVQAHDFSVFRQQAEAWRAESRNHVEGLSRAIARQLDQWQLSDAEKEVAFLLLKGLSLKDIAAARRTTEKTARVQSSAVYAKAGLAGRSELSAFFLEDLLPPAAASSSVDRR</sequence>
<accession>A0A286CYK8</accession>
<evidence type="ECO:0000313" key="4">
    <source>
        <dbReference type="Proteomes" id="UP000219374"/>
    </source>
</evidence>
<name>A0A286CYK8_9GAMM</name>
<dbReference type="InterPro" id="IPR036388">
    <property type="entry name" value="WH-like_DNA-bd_sf"/>
</dbReference>
<evidence type="ECO:0000259" key="2">
    <source>
        <dbReference type="SMART" id="SM00421"/>
    </source>
</evidence>
<proteinExistence type="predicted"/>
<dbReference type="InterPro" id="IPR000792">
    <property type="entry name" value="Tscrpt_reg_LuxR_C"/>
</dbReference>
<evidence type="ECO:0000313" key="3">
    <source>
        <dbReference type="EMBL" id="SOD51480.1"/>
    </source>
</evidence>
<dbReference type="Proteomes" id="UP000219374">
    <property type="component" value="Unassembled WGS sequence"/>
</dbReference>
<organism evidence="3 4">
    <name type="scientific">Pseudoxanthomonas wuyuanensis</name>
    <dbReference type="NCBI Taxonomy" id="1073196"/>
    <lineage>
        <taxon>Bacteria</taxon>
        <taxon>Pseudomonadati</taxon>
        <taxon>Pseudomonadota</taxon>
        <taxon>Gammaproteobacteria</taxon>
        <taxon>Lysobacterales</taxon>
        <taxon>Lysobacteraceae</taxon>
        <taxon>Pseudoxanthomonas</taxon>
    </lineage>
</organism>
<keyword evidence="4" id="KW-1185">Reference proteome</keyword>
<protein>
    <submittedName>
        <fullName evidence="3">Transcriptional regulator, LuxR family</fullName>
    </submittedName>
</protein>
<gene>
    <name evidence="3" type="ORF">SAMN06296416_101644</name>
</gene>
<feature type="domain" description="HTH luxR-type" evidence="2">
    <location>
        <begin position="117"/>
        <end position="174"/>
    </location>
</feature>
<dbReference type="GO" id="GO:0006355">
    <property type="term" value="P:regulation of DNA-templated transcription"/>
    <property type="evidence" value="ECO:0007669"/>
    <property type="project" value="InterPro"/>
</dbReference>
<dbReference type="Gene3D" id="1.10.10.10">
    <property type="entry name" value="Winged helix-like DNA-binding domain superfamily/Winged helix DNA-binding domain"/>
    <property type="match status" value="1"/>
</dbReference>
<dbReference type="GO" id="GO:0003677">
    <property type="term" value="F:DNA binding"/>
    <property type="evidence" value="ECO:0007669"/>
    <property type="project" value="InterPro"/>
</dbReference>
<dbReference type="InterPro" id="IPR016032">
    <property type="entry name" value="Sig_transdc_resp-reg_C-effctor"/>
</dbReference>
<reference evidence="3 4" key="1">
    <citation type="submission" date="2017-09" db="EMBL/GenBank/DDBJ databases">
        <authorList>
            <person name="Ehlers B."/>
            <person name="Leendertz F.H."/>
        </authorList>
    </citation>
    <scope>NUCLEOTIDE SEQUENCE [LARGE SCALE GENOMIC DNA]</scope>
    <source>
        <strain evidence="3 4">CGMCC 1.10978</strain>
    </source>
</reference>